<dbReference type="GO" id="GO:0003729">
    <property type="term" value="F:mRNA binding"/>
    <property type="evidence" value="ECO:0007669"/>
    <property type="project" value="InterPro"/>
</dbReference>
<name>A0AAP0GR12_9ASTR</name>
<evidence type="ECO:0000256" key="2">
    <source>
        <dbReference type="SAM" id="MobiDB-lite"/>
    </source>
</evidence>
<evidence type="ECO:0000256" key="1">
    <source>
        <dbReference type="ARBA" id="ARBA00007879"/>
    </source>
</evidence>
<feature type="region of interest" description="Disordered" evidence="2">
    <location>
        <begin position="587"/>
        <end position="639"/>
    </location>
</feature>
<accession>A0AAP0GR12</accession>
<dbReference type="AlphaFoldDB" id="A0AAP0GR12"/>
<dbReference type="GO" id="GO:0006402">
    <property type="term" value="P:mRNA catabolic process"/>
    <property type="evidence" value="ECO:0007669"/>
    <property type="project" value="InterPro"/>
</dbReference>
<comment type="similarity">
    <text evidence="1">Belongs to the alkB family.</text>
</comment>
<keyword evidence="4" id="KW-1185">Reference proteome</keyword>
<dbReference type="Proteomes" id="UP001408789">
    <property type="component" value="Unassembled WGS sequence"/>
</dbReference>
<dbReference type="PANTHER" id="PTHR31447:SF0">
    <property type="entry name" value="HYDROXYPROLINE-RICH GLYCOPROTEIN FAMILY PROTEIN"/>
    <property type="match status" value="1"/>
</dbReference>
<feature type="compositionally biased region" description="Basic and acidic residues" evidence="2">
    <location>
        <begin position="600"/>
        <end position="623"/>
    </location>
</feature>
<evidence type="ECO:0000313" key="3">
    <source>
        <dbReference type="EMBL" id="KAK9059968.1"/>
    </source>
</evidence>
<reference evidence="3 4" key="1">
    <citation type="submission" date="2024-04" db="EMBL/GenBank/DDBJ databases">
        <title>The reference genome of an endangered Asteraceae, Deinandra increscens subsp. villosa, native to the Central Coast of California.</title>
        <authorList>
            <person name="Guilliams M."/>
            <person name="Hasenstab-Lehman K."/>
            <person name="Meyer R."/>
            <person name="Mcevoy S."/>
        </authorList>
    </citation>
    <scope>NUCLEOTIDE SEQUENCE [LARGE SCALE GENOMIC DNA]</scope>
    <source>
        <tissue evidence="3">Leaf</tissue>
    </source>
</reference>
<evidence type="ECO:0000313" key="4">
    <source>
        <dbReference type="Proteomes" id="UP001408789"/>
    </source>
</evidence>
<dbReference type="InterPro" id="IPR044842">
    <property type="entry name" value="ALKBH9B/ALKBH10B-like"/>
</dbReference>
<dbReference type="GO" id="GO:0032451">
    <property type="term" value="F:demethylase activity"/>
    <property type="evidence" value="ECO:0007669"/>
    <property type="project" value="InterPro"/>
</dbReference>
<organism evidence="3 4">
    <name type="scientific">Deinandra increscens subsp. villosa</name>
    <dbReference type="NCBI Taxonomy" id="3103831"/>
    <lineage>
        <taxon>Eukaryota</taxon>
        <taxon>Viridiplantae</taxon>
        <taxon>Streptophyta</taxon>
        <taxon>Embryophyta</taxon>
        <taxon>Tracheophyta</taxon>
        <taxon>Spermatophyta</taxon>
        <taxon>Magnoliopsida</taxon>
        <taxon>eudicotyledons</taxon>
        <taxon>Gunneridae</taxon>
        <taxon>Pentapetalae</taxon>
        <taxon>asterids</taxon>
        <taxon>campanulids</taxon>
        <taxon>Asterales</taxon>
        <taxon>Asteraceae</taxon>
        <taxon>Asteroideae</taxon>
        <taxon>Heliantheae alliance</taxon>
        <taxon>Madieae</taxon>
        <taxon>Madiinae</taxon>
        <taxon>Deinandra</taxon>
    </lineage>
</organism>
<dbReference type="SUPFAM" id="SSF51197">
    <property type="entry name" value="Clavaminate synthase-like"/>
    <property type="match status" value="1"/>
</dbReference>
<dbReference type="EMBL" id="JBCNJP010000020">
    <property type="protein sequence ID" value="KAK9059968.1"/>
    <property type="molecule type" value="Genomic_DNA"/>
</dbReference>
<dbReference type="InterPro" id="IPR037151">
    <property type="entry name" value="AlkB-like_sf"/>
</dbReference>
<comment type="caution">
    <text evidence="3">The sequence shown here is derived from an EMBL/GenBank/DDBJ whole genome shotgun (WGS) entry which is preliminary data.</text>
</comment>
<dbReference type="PANTHER" id="PTHR31447">
    <property type="entry name" value="HYDROXYPROLINE-RICH GLYCOPROTEIN FAMILY PROTEIN-RELATED"/>
    <property type="match status" value="1"/>
</dbReference>
<dbReference type="Gene3D" id="2.60.120.590">
    <property type="entry name" value="Alpha-ketoglutarate-dependent dioxygenase AlkB-like"/>
    <property type="match status" value="1"/>
</dbReference>
<gene>
    <name evidence="3" type="ORF">SSX86_020672</name>
</gene>
<proteinExistence type="inferred from homology"/>
<protein>
    <submittedName>
        <fullName evidence="3">Uncharacterized protein</fullName>
    </submittedName>
</protein>
<sequence>MAMPSGNVVIPDKVQFPSGGAVVPAGGGGGAAAGAGIGWYPDERDGFISWLRGEFAAANAIIDSLCHHLKSVGEQGEYDGVIGSIQQRRCNWNPVLHMQQYFSVAEVLNSLQQVTWRRQQQQKPQHRGGGFYDPVKVVGSGKDYKRGGGGGGGYRQGQGHRTEIAVKDGHNSAADFKIPPKIANGSGNVVGIEVPKSDDVKLAKFSDGLSTKPQIDNNAKSLDHLTESLECEAKKVDENPNSKELRLLSRMNPLIWHLSCEGHTNAHSENDSSSMLTSQQKPDVLAVAKTFVGTEILDGKTVNAVDGMKLYDELFDDSEVRKMVGFVNDLRTAGRRGQFQGNTFIVSKRPMKGHGREMIQFGMPIVDTPFDDETINGTSKDRKLEPIPSLFQEFIERLMSMEILTAKPDSCIIDIYNEGDHSQPRMWPNCFGRPVCVLFLTECDITFGKVINSEHPGDYRGSIKLSLTSGSMLVMEGKSADYAKHALPSIRKQRILVTLTKSQPKKTSLAPLVPPVHWTPPPTRSPNPMGPKHYVPVPATGILPPPNGIQPIFVPAAVAPAMAFPAAPPMGGGWAAAPPMRQHAPPGTGVFLPPGSNSVAEKENGGGKHDDEDTISPKEKMEGNLDENGGKTVAGETEG</sequence>